<proteinExistence type="predicted"/>
<reference evidence="1" key="1">
    <citation type="submission" date="2020-02" db="EMBL/GenBank/DDBJ databases">
        <authorList>
            <person name="Meier V. D."/>
        </authorList>
    </citation>
    <scope>NUCLEOTIDE SEQUENCE</scope>
    <source>
        <strain evidence="1">AVDCRST_MAG86</strain>
    </source>
</reference>
<gene>
    <name evidence="1" type="ORF">AVDCRST_MAG86-570</name>
</gene>
<name>A0A6J4UWC9_9DEIN</name>
<protein>
    <submittedName>
        <fullName evidence="1">Uncharacterized protein</fullName>
    </submittedName>
</protein>
<accession>A0A6J4UWC9</accession>
<evidence type="ECO:0000313" key="1">
    <source>
        <dbReference type="EMBL" id="CAA9560411.1"/>
    </source>
</evidence>
<sequence>MGSLELFHASSPEVFETTNLVGSFIIALYSPVSSHMFSQAAAALLVTNSDTTIFLTLIFPLPSFRQRTSDPPGGEHSARLCQRFRYPVQLQVGLAERAELLEAHNAYPRERPPHGFRKPPPL</sequence>
<organism evidence="1">
    <name type="scientific">uncultured Truepera sp</name>
    <dbReference type="NCBI Taxonomy" id="543023"/>
    <lineage>
        <taxon>Bacteria</taxon>
        <taxon>Thermotogati</taxon>
        <taxon>Deinococcota</taxon>
        <taxon>Deinococci</taxon>
        <taxon>Trueperales</taxon>
        <taxon>Trueperaceae</taxon>
        <taxon>Truepera</taxon>
        <taxon>environmental samples</taxon>
    </lineage>
</organism>
<dbReference type="EMBL" id="CADCWP010000038">
    <property type="protein sequence ID" value="CAA9560411.1"/>
    <property type="molecule type" value="Genomic_DNA"/>
</dbReference>
<dbReference type="AlphaFoldDB" id="A0A6J4UWC9"/>